<name>A0A7J7T2V9_PIPKU</name>
<keyword evidence="3" id="KW-1185">Reference proteome</keyword>
<accession>A0A7J7T2V9</accession>
<sequence length="215" mass="23086">MYYLEGWTLPDPSDSWRIDRARVRCCLARGMAFLASWITPSPVQILLPWVKSTLPGQSPNVSSRSPNSLEVILLPQVHSAEGRAGQAVQGHRSRAENKAFPAAWGASCPALHDHCPAPALPGAAVSPHRDAGPAAHLSPSTGQEPPGTPRWAKTHHKLAAAVCDCVWEVYACVCACKHVCCPASLHLLHGPPSTLRLKTLPRIVYFGESLGCKSV</sequence>
<dbReference type="EMBL" id="JACAGB010000031">
    <property type="protein sequence ID" value="KAF6294835.1"/>
    <property type="molecule type" value="Genomic_DNA"/>
</dbReference>
<evidence type="ECO:0000313" key="2">
    <source>
        <dbReference type="EMBL" id="KAF6294835.1"/>
    </source>
</evidence>
<dbReference type="Proteomes" id="UP000558488">
    <property type="component" value="Unassembled WGS sequence"/>
</dbReference>
<reference evidence="2 3" key="1">
    <citation type="journal article" date="2020" name="Nature">
        <title>Six reference-quality genomes reveal evolution of bat adaptations.</title>
        <authorList>
            <person name="Jebb D."/>
            <person name="Huang Z."/>
            <person name="Pippel M."/>
            <person name="Hughes G.M."/>
            <person name="Lavrichenko K."/>
            <person name="Devanna P."/>
            <person name="Winkler S."/>
            <person name="Jermiin L.S."/>
            <person name="Skirmuntt E.C."/>
            <person name="Katzourakis A."/>
            <person name="Burkitt-Gray L."/>
            <person name="Ray D.A."/>
            <person name="Sullivan K.A.M."/>
            <person name="Roscito J.G."/>
            <person name="Kirilenko B.M."/>
            <person name="Davalos L.M."/>
            <person name="Corthals A.P."/>
            <person name="Power M.L."/>
            <person name="Jones G."/>
            <person name="Ransome R.D."/>
            <person name="Dechmann D.K.N."/>
            <person name="Locatelli A.G."/>
            <person name="Puechmaille S.J."/>
            <person name="Fedrigo O."/>
            <person name="Jarvis E.D."/>
            <person name="Hiller M."/>
            <person name="Vernes S.C."/>
            <person name="Myers E.W."/>
            <person name="Teeling E.C."/>
        </authorList>
    </citation>
    <scope>NUCLEOTIDE SEQUENCE [LARGE SCALE GENOMIC DNA]</scope>
    <source>
        <strain evidence="2">MPipKuh1</strain>
        <tissue evidence="2">Flight muscle</tissue>
    </source>
</reference>
<comment type="caution">
    <text evidence="2">The sequence shown here is derived from an EMBL/GenBank/DDBJ whole genome shotgun (WGS) entry which is preliminary data.</text>
</comment>
<feature type="region of interest" description="Disordered" evidence="1">
    <location>
        <begin position="122"/>
        <end position="151"/>
    </location>
</feature>
<evidence type="ECO:0000313" key="3">
    <source>
        <dbReference type="Proteomes" id="UP000558488"/>
    </source>
</evidence>
<proteinExistence type="predicted"/>
<organism evidence="2 3">
    <name type="scientific">Pipistrellus kuhlii</name>
    <name type="common">Kuhl's pipistrelle</name>
    <dbReference type="NCBI Taxonomy" id="59472"/>
    <lineage>
        <taxon>Eukaryota</taxon>
        <taxon>Metazoa</taxon>
        <taxon>Chordata</taxon>
        <taxon>Craniata</taxon>
        <taxon>Vertebrata</taxon>
        <taxon>Euteleostomi</taxon>
        <taxon>Mammalia</taxon>
        <taxon>Eutheria</taxon>
        <taxon>Laurasiatheria</taxon>
        <taxon>Chiroptera</taxon>
        <taxon>Yangochiroptera</taxon>
        <taxon>Vespertilionidae</taxon>
        <taxon>Pipistrellus</taxon>
    </lineage>
</organism>
<protein>
    <submittedName>
        <fullName evidence="2">Uncharacterized protein</fullName>
    </submittedName>
</protein>
<evidence type="ECO:0000256" key="1">
    <source>
        <dbReference type="SAM" id="MobiDB-lite"/>
    </source>
</evidence>
<dbReference type="AlphaFoldDB" id="A0A7J7T2V9"/>
<gene>
    <name evidence="2" type="ORF">mPipKuh1_009706</name>
</gene>